<dbReference type="GO" id="GO:0071949">
    <property type="term" value="F:FAD binding"/>
    <property type="evidence" value="ECO:0007669"/>
    <property type="project" value="TreeGrafter"/>
</dbReference>
<dbReference type="Proteomes" id="UP000440578">
    <property type="component" value="Unassembled WGS sequence"/>
</dbReference>
<evidence type="ECO:0000313" key="8">
    <source>
        <dbReference type="Proteomes" id="UP000440578"/>
    </source>
</evidence>
<keyword evidence="5" id="KW-0285">Flavoprotein</keyword>
<comment type="cofactor">
    <cofactor evidence="5">
        <name>FAD</name>
        <dbReference type="ChEBI" id="CHEBI:57692"/>
    </cofactor>
</comment>
<dbReference type="PANTHER" id="PTHR13914:SF0">
    <property type="entry name" value="PROLINE DEHYDROGENASE 1, MITOCHONDRIAL"/>
    <property type="match status" value="1"/>
</dbReference>
<keyword evidence="4 5" id="KW-0642">Proline metabolism</keyword>
<evidence type="ECO:0000313" key="7">
    <source>
        <dbReference type="EMBL" id="KAF0289663.1"/>
    </source>
</evidence>
<evidence type="ECO:0000256" key="3">
    <source>
        <dbReference type="ARBA" id="ARBA00023002"/>
    </source>
</evidence>
<comment type="caution">
    <text evidence="7">The sequence shown here is derived from an EMBL/GenBank/DDBJ whole genome shotgun (WGS) entry which is preliminary data.</text>
</comment>
<sequence>MSGGGRISRLVRSGSCLLPASRTRHGCSTAEHVHSTAEQAHSTAPAELQLRTEDVFRSRSVRDLLRAVAVYQVCAFDRIVDNSLQLLRLGEQLLGSRLLQRLVSPFYRQFVAGSDRQQLERTVTALRADGIRFMMTSMLEADVGEQAASEEQLTANMEEALRQMMLVRDITSEEDQPAIQTKFTAHMDVELLVLASRVFSASSEPTALVERLAKAMVTSGQVIVPGMTRQQQKQWDGAALRLKTLGDACAQHNMSLFVDGEFTYTNPAISWITLALMTALNQHRAVVRGTYQCYLKATPSNLEQEYSITRQLGACFGAKLVRGAYMARERQLAQKEQRPSPVCESYEETTANYTRAVEFALRRVAEDEGRTQIMVATHNYDSIVHALRLSAMLQLTPASSGLSFGQIYGMADYLTIPLARSGHRAYKAVPFGEFSTVMPYLSRRAAESRLIQQGVRLERQLLLKELAGRISRRGRAREVVV</sequence>
<keyword evidence="3 5" id="KW-0560">Oxidoreductase</keyword>
<evidence type="ECO:0000256" key="4">
    <source>
        <dbReference type="ARBA" id="ARBA00023062"/>
    </source>
</evidence>
<keyword evidence="8" id="KW-1185">Reference proteome</keyword>
<comment type="pathway">
    <text evidence="1">Amino-acid degradation; L-proline degradation into L-glutamate; L-glutamate from L-proline: step 1/2.</text>
</comment>
<keyword evidence="5" id="KW-0274">FAD</keyword>
<comment type="catalytic activity">
    <reaction evidence="5">
        <text>L-proline + a quinone = (S)-1-pyrroline-5-carboxylate + a quinol + H(+)</text>
        <dbReference type="Rhea" id="RHEA:23784"/>
        <dbReference type="ChEBI" id="CHEBI:15378"/>
        <dbReference type="ChEBI" id="CHEBI:17388"/>
        <dbReference type="ChEBI" id="CHEBI:24646"/>
        <dbReference type="ChEBI" id="CHEBI:60039"/>
        <dbReference type="ChEBI" id="CHEBI:132124"/>
        <dbReference type="EC" id="1.5.5.2"/>
    </reaction>
</comment>
<dbReference type="Pfam" id="PF01619">
    <property type="entry name" value="Pro_dh"/>
    <property type="match status" value="1"/>
</dbReference>
<dbReference type="GO" id="GO:0005739">
    <property type="term" value="C:mitochondrion"/>
    <property type="evidence" value="ECO:0007669"/>
    <property type="project" value="TreeGrafter"/>
</dbReference>
<dbReference type="PANTHER" id="PTHR13914">
    <property type="entry name" value="PROLINE OXIDASE"/>
    <property type="match status" value="1"/>
</dbReference>
<evidence type="ECO:0000256" key="2">
    <source>
        <dbReference type="ARBA" id="ARBA00005869"/>
    </source>
</evidence>
<dbReference type="EMBL" id="VIIS01002015">
    <property type="protein sequence ID" value="KAF0289663.1"/>
    <property type="molecule type" value="Genomic_DNA"/>
</dbReference>
<organism evidence="7 8">
    <name type="scientific">Amphibalanus amphitrite</name>
    <name type="common">Striped barnacle</name>
    <name type="synonym">Balanus amphitrite</name>
    <dbReference type="NCBI Taxonomy" id="1232801"/>
    <lineage>
        <taxon>Eukaryota</taxon>
        <taxon>Metazoa</taxon>
        <taxon>Ecdysozoa</taxon>
        <taxon>Arthropoda</taxon>
        <taxon>Crustacea</taxon>
        <taxon>Multicrustacea</taxon>
        <taxon>Cirripedia</taxon>
        <taxon>Thoracica</taxon>
        <taxon>Thoracicalcarea</taxon>
        <taxon>Balanomorpha</taxon>
        <taxon>Balanoidea</taxon>
        <taxon>Balanidae</taxon>
        <taxon>Amphibalaninae</taxon>
        <taxon>Amphibalanus</taxon>
    </lineage>
</organism>
<dbReference type="OrthoDB" id="5464at2759"/>
<dbReference type="Gene3D" id="3.20.20.220">
    <property type="match status" value="1"/>
</dbReference>
<dbReference type="GO" id="GO:0010133">
    <property type="term" value="P:L-proline catabolic process to L-glutamate"/>
    <property type="evidence" value="ECO:0007669"/>
    <property type="project" value="TreeGrafter"/>
</dbReference>
<dbReference type="InterPro" id="IPR015659">
    <property type="entry name" value="Proline_oxidase"/>
</dbReference>
<evidence type="ECO:0000259" key="6">
    <source>
        <dbReference type="Pfam" id="PF01619"/>
    </source>
</evidence>
<dbReference type="SUPFAM" id="SSF51730">
    <property type="entry name" value="FAD-linked oxidoreductase"/>
    <property type="match status" value="1"/>
</dbReference>
<comment type="function">
    <text evidence="5">Converts proline to delta-1-pyrroline-5-carboxylate.</text>
</comment>
<feature type="domain" description="Proline dehydrogenase" evidence="6">
    <location>
        <begin position="121"/>
        <end position="449"/>
    </location>
</feature>
<dbReference type="GO" id="GO:0004657">
    <property type="term" value="F:proline dehydrogenase activity"/>
    <property type="evidence" value="ECO:0007669"/>
    <property type="project" value="UniProtKB-EC"/>
</dbReference>
<comment type="similarity">
    <text evidence="2 5">Belongs to the proline oxidase family.</text>
</comment>
<dbReference type="InterPro" id="IPR029041">
    <property type="entry name" value="FAD-linked_oxidoreductase-like"/>
</dbReference>
<reference evidence="7 8" key="1">
    <citation type="submission" date="2019-07" db="EMBL/GenBank/DDBJ databases">
        <title>Draft genome assembly of a fouling barnacle, Amphibalanus amphitrite (Darwin, 1854): The first reference genome for Thecostraca.</title>
        <authorList>
            <person name="Kim W."/>
        </authorList>
    </citation>
    <scope>NUCLEOTIDE SEQUENCE [LARGE SCALE GENOMIC DNA]</scope>
    <source>
        <strain evidence="7">SNU_AA5</strain>
        <tissue evidence="7">Soma without cirri and trophi</tissue>
    </source>
</reference>
<name>A0A6A4V7M7_AMPAM</name>
<evidence type="ECO:0000256" key="1">
    <source>
        <dbReference type="ARBA" id="ARBA00004739"/>
    </source>
</evidence>
<protein>
    <recommendedName>
        <fullName evidence="5">Proline dehydrogenase</fullName>
        <ecNumber evidence="5">1.5.5.2</ecNumber>
    </recommendedName>
</protein>
<dbReference type="EC" id="1.5.5.2" evidence="5"/>
<dbReference type="AlphaFoldDB" id="A0A6A4V7M7"/>
<proteinExistence type="inferred from homology"/>
<evidence type="ECO:0000256" key="5">
    <source>
        <dbReference type="RuleBase" id="RU364054"/>
    </source>
</evidence>
<dbReference type="InterPro" id="IPR002872">
    <property type="entry name" value="Proline_DH_dom"/>
</dbReference>
<accession>A0A6A4V7M7</accession>
<gene>
    <name evidence="7" type="primary">prodh2_0</name>
    <name evidence="7" type="ORF">FJT64_012089</name>
</gene>